<proteinExistence type="inferred from homology"/>
<dbReference type="GO" id="GO:0003723">
    <property type="term" value="F:RNA binding"/>
    <property type="evidence" value="ECO:0007669"/>
    <property type="project" value="UniProtKB-KW"/>
</dbReference>
<evidence type="ECO:0000256" key="6">
    <source>
        <dbReference type="ARBA" id="ARBA00031723"/>
    </source>
</evidence>
<name>A0A5J4S6H9_9ZZZZ</name>
<dbReference type="InterPro" id="IPR010149">
    <property type="entry name" value="CRISPR-assoc_prot_Csm2_III-A"/>
</dbReference>
<evidence type="ECO:0000256" key="3">
    <source>
        <dbReference type="ARBA" id="ARBA00016118"/>
    </source>
</evidence>
<protein>
    <recommendedName>
        <fullName evidence="3">CRISPR system Cms protein Csm2</fullName>
    </recommendedName>
    <alternativeName>
        <fullName evidence="6">CRISPR type III A-associated protein Csm2</fullName>
    </alternativeName>
</protein>
<evidence type="ECO:0000256" key="5">
    <source>
        <dbReference type="ARBA" id="ARBA00023118"/>
    </source>
</evidence>
<evidence type="ECO:0000256" key="2">
    <source>
        <dbReference type="ARBA" id="ARBA00006896"/>
    </source>
</evidence>
<comment type="similarity">
    <text evidence="2">Belongs to the CRISPR-associated Csm2 family.</text>
</comment>
<comment type="caution">
    <text evidence="7">The sequence shown here is derived from an EMBL/GenBank/DDBJ whole genome shotgun (WGS) entry which is preliminary data.</text>
</comment>
<evidence type="ECO:0000256" key="1">
    <source>
        <dbReference type="ARBA" id="ARBA00003640"/>
    </source>
</evidence>
<evidence type="ECO:0000256" key="4">
    <source>
        <dbReference type="ARBA" id="ARBA00022884"/>
    </source>
</evidence>
<dbReference type="CDD" id="cd09647">
    <property type="entry name" value="Csm2_III-A"/>
    <property type="match status" value="1"/>
</dbReference>
<dbReference type="Pfam" id="PF03750">
    <property type="entry name" value="Csm2_III-A"/>
    <property type="match status" value="1"/>
</dbReference>
<evidence type="ECO:0000313" key="7">
    <source>
        <dbReference type="EMBL" id="KAA6341699.1"/>
    </source>
</evidence>
<sequence length="151" mass="17796">MIMNDQIEKIPEKVKYPEIKIKTEWIRNEISDDAIEWAKSFGEYLSRTTDQKALTTSQLRRFFGELKRIDSDFKKNQADLLMLKPMLAYAVGRDKDDSGRSRTHIKEFEEEMSKGITSIRINDKENGEKDFRNFVKIFEAIVAYHKYYGGK</sequence>
<accession>A0A5J4S6H9</accession>
<reference evidence="7" key="1">
    <citation type="submission" date="2019-03" db="EMBL/GenBank/DDBJ databases">
        <title>Single cell metagenomics reveals metabolic interactions within the superorganism composed of flagellate Streblomastix strix and complex community of Bacteroidetes bacteria on its surface.</title>
        <authorList>
            <person name="Treitli S.C."/>
            <person name="Kolisko M."/>
            <person name="Husnik F."/>
            <person name="Keeling P."/>
            <person name="Hampl V."/>
        </authorList>
    </citation>
    <scope>NUCLEOTIDE SEQUENCE</scope>
    <source>
        <strain evidence="7">STM</strain>
    </source>
</reference>
<dbReference type="GO" id="GO:0051607">
    <property type="term" value="P:defense response to virus"/>
    <property type="evidence" value="ECO:0007669"/>
    <property type="project" value="UniProtKB-KW"/>
</dbReference>
<comment type="function">
    <text evidence="1">This subunit may be involved in monitoring complementarity of crRNA and target RNA.</text>
</comment>
<keyword evidence="4" id="KW-0694">RNA-binding</keyword>
<organism evidence="7">
    <name type="scientific">termite gut metagenome</name>
    <dbReference type="NCBI Taxonomy" id="433724"/>
    <lineage>
        <taxon>unclassified sequences</taxon>
        <taxon>metagenomes</taxon>
        <taxon>organismal metagenomes</taxon>
    </lineage>
</organism>
<dbReference type="EMBL" id="SNRY01000371">
    <property type="protein sequence ID" value="KAA6341699.1"/>
    <property type="molecule type" value="Genomic_DNA"/>
</dbReference>
<keyword evidence="5" id="KW-0051">Antiviral defense</keyword>
<gene>
    <name evidence="7" type="ORF">EZS27_010518</name>
</gene>
<dbReference type="NCBIfam" id="TIGR01870">
    <property type="entry name" value="cas_TM1810_Csm2"/>
    <property type="match status" value="1"/>
</dbReference>
<dbReference type="AlphaFoldDB" id="A0A5J4S6H9"/>